<dbReference type="OrthoDB" id="120976at2759"/>
<keyword evidence="4" id="KW-0677">Repeat</keyword>
<sequence>MENDQVERSNELAQNCCRRTKAKLRKKFERVFEGIDNQGGVTFLNKIYTDLYITEGGGVEINTEHEVRQVETAFKRPATSGTAIQCNDIFKPLPEQEKPIKTVLTKGVAGIGKTVSVQKFALDWAEGKANQDIHFVFPLPFRELNLFKGLKCSLMDLLHRFFEEIKDLAVLTSCRHKVLFILDGLDECRLPLDFKNNDSCSDVTDSTSVDVLLTNLIKGNLLPSALLWITTRPAAASQIPLECFDRVTEVRGFNDPQKEEYFRKRISDQNVANRILTHIKSSRSLFIMCHIPVFCWISATVLERMLGEAESGEIPKTLTQMYIHFLIFQTKQRTQKYDRHDGMDPHWNKDSILSLGKLAFKQLRKGNLIFYEEDLRECGIDITEASVYCGLCTEIFREESGLHQVKLFCFLHLSIQEFLAALYVFLMFVNNNRIILDHHRNTKMSVPFKPLQMTDLLKCAVNNALASKNGHLDLFLRFLLGISEESNQTFLQGLLTQEQSDPQTREEMLHYIKKKIKDCPSPDRSINLFHCLNELHDHSLVEEVESFLSSENLNETELSPTHWSALAFILLTSEEDLDVFDLMKFLNPNVISDETVLRLLPVIKASKTAMLKFCNVSEKSCVGLASVLSSASSTLRELVLSSTKIRDSGLRHLCAGLNNPCCKLEILKLFDCEIKEEGCTALASALSSNPSLLRELDLTYNNPGDSGVKLISDVLPKPHCTLQTLNVSDCGITEDGCAILASALNLNPSHLRVLDLSFNNLGDSGVKELSTVLGNPQLKLETLRLNKCSLTKNSCPALVSVLSSDHSNLRVLDLSANALQDSGVKILSVGLWNPLSKLHMLRLTYCGVTKEGCTALASALSSNPSPLKELDIRGNKPGLPGVKQLSAVLHDPYSKLERLE</sequence>
<dbReference type="GeneID" id="115826652"/>
<dbReference type="Proteomes" id="UP000504632">
    <property type="component" value="Chromosome 13"/>
</dbReference>
<name>A0A6J2WPV4_CHACN</name>
<dbReference type="InterPro" id="IPR027417">
    <property type="entry name" value="P-loop_NTPase"/>
</dbReference>
<dbReference type="PANTHER" id="PTHR24106">
    <property type="entry name" value="NACHT, LRR AND CARD DOMAINS-CONTAINING"/>
    <property type="match status" value="1"/>
</dbReference>
<dbReference type="GO" id="GO:0005524">
    <property type="term" value="F:ATP binding"/>
    <property type="evidence" value="ECO:0007669"/>
    <property type="project" value="UniProtKB-KW"/>
</dbReference>
<dbReference type="Pfam" id="PF17776">
    <property type="entry name" value="NLRC4_HD2"/>
    <property type="match status" value="1"/>
</dbReference>
<evidence type="ECO:0000256" key="2">
    <source>
        <dbReference type="ARBA" id="ARBA00022490"/>
    </source>
</evidence>
<dbReference type="Pfam" id="PF05729">
    <property type="entry name" value="NACHT"/>
    <property type="match status" value="1"/>
</dbReference>
<dbReference type="RefSeq" id="XP_030646393.1">
    <property type="nucleotide sequence ID" value="XM_030790533.1"/>
</dbReference>
<dbReference type="Pfam" id="PF17779">
    <property type="entry name" value="WHD_NOD2"/>
    <property type="match status" value="1"/>
</dbReference>
<dbReference type="InterPro" id="IPR007111">
    <property type="entry name" value="NACHT_NTPase"/>
</dbReference>
<keyword evidence="5" id="KW-0547">Nucleotide-binding</keyword>
<dbReference type="InterPro" id="IPR029495">
    <property type="entry name" value="NACHT-assoc"/>
</dbReference>
<dbReference type="InterPro" id="IPR001611">
    <property type="entry name" value="Leu-rich_rpt"/>
</dbReference>
<dbReference type="SMART" id="SM00368">
    <property type="entry name" value="LRR_RI"/>
    <property type="match status" value="9"/>
</dbReference>
<evidence type="ECO:0000256" key="1">
    <source>
        <dbReference type="ARBA" id="ARBA00004496"/>
    </source>
</evidence>
<dbReference type="InParanoid" id="A0A6J2WPV4"/>
<dbReference type="Pfam" id="PF14484">
    <property type="entry name" value="FISNA"/>
    <property type="match status" value="1"/>
</dbReference>
<dbReference type="AlphaFoldDB" id="A0A6J2WPV4"/>
<gene>
    <name evidence="9" type="primary">LOC115826652</name>
</gene>
<dbReference type="SMART" id="SM01288">
    <property type="entry name" value="FISNA"/>
    <property type="match status" value="1"/>
</dbReference>
<dbReference type="InterPro" id="IPR051261">
    <property type="entry name" value="NLR"/>
</dbReference>
<evidence type="ECO:0000256" key="5">
    <source>
        <dbReference type="ARBA" id="ARBA00022741"/>
    </source>
</evidence>
<feature type="domain" description="NACHT" evidence="7">
    <location>
        <begin position="101"/>
        <end position="235"/>
    </location>
</feature>
<dbReference type="InterPro" id="IPR032675">
    <property type="entry name" value="LRR_dom_sf"/>
</dbReference>
<dbReference type="FunFam" id="3.80.10.10:FF:000100">
    <property type="entry name" value="Si:dkey-11n14.1"/>
    <property type="match status" value="1"/>
</dbReference>
<keyword evidence="8" id="KW-1185">Reference proteome</keyword>
<evidence type="ECO:0000256" key="6">
    <source>
        <dbReference type="ARBA" id="ARBA00022840"/>
    </source>
</evidence>
<proteinExistence type="predicted"/>
<dbReference type="InterPro" id="IPR041267">
    <property type="entry name" value="NLRP_HD2"/>
</dbReference>
<evidence type="ECO:0000259" key="7">
    <source>
        <dbReference type="PROSITE" id="PS50837"/>
    </source>
</evidence>
<keyword evidence="3" id="KW-0433">Leucine-rich repeat</keyword>
<organism evidence="8 9">
    <name type="scientific">Chanos chanos</name>
    <name type="common">Milkfish</name>
    <name type="synonym">Mugil chanos</name>
    <dbReference type="NCBI Taxonomy" id="29144"/>
    <lineage>
        <taxon>Eukaryota</taxon>
        <taxon>Metazoa</taxon>
        <taxon>Chordata</taxon>
        <taxon>Craniata</taxon>
        <taxon>Vertebrata</taxon>
        <taxon>Euteleostomi</taxon>
        <taxon>Actinopterygii</taxon>
        <taxon>Neopterygii</taxon>
        <taxon>Teleostei</taxon>
        <taxon>Ostariophysi</taxon>
        <taxon>Gonorynchiformes</taxon>
        <taxon>Chanidae</taxon>
        <taxon>Chanos</taxon>
    </lineage>
</organism>
<dbReference type="SUPFAM" id="SSF52047">
    <property type="entry name" value="RNI-like"/>
    <property type="match status" value="1"/>
</dbReference>
<dbReference type="Gene3D" id="3.80.10.10">
    <property type="entry name" value="Ribonuclease Inhibitor"/>
    <property type="match status" value="2"/>
</dbReference>
<keyword evidence="2" id="KW-0963">Cytoplasm</keyword>
<keyword evidence="6" id="KW-0067">ATP-binding</keyword>
<dbReference type="SUPFAM" id="SSF52540">
    <property type="entry name" value="P-loop containing nucleoside triphosphate hydrolases"/>
    <property type="match status" value="1"/>
</dbReference>
<evidence type="ECO:0000313" key="9">
    <source>
        <dbReference type="RefSeq" id="XP_030646393.1"/>
    </source>
</evidence>
<protein>
    <submittedName>
        <fullName evidence="9">Protein NLRC3-like</fullName>
    </submittedName>
</protein>
<dbReference type="InterPro" id="IPR041075">
    <property type="entry name" value="NOD1/2_WH"/>
</dbReference>
<dbReference type="Pfam" id="PF13516">
    <property type="entry name" value="LRR_6"/>
    <property type="match status" value="6"/>
</dbReference>
<evidence type="ECO:0000256" key="4">
    <source>
        <dbReference type="ARBA" id="ARBA00022737"/>
    </source>
</evidence>
<evidence type="ECO:0000256" key="3">
    <source>
        <dbReference type="ARBA" id="ARBA00022614"/>
    </source>
</evidence>
<comment type="subcellular location">
    <subcellularLocation>
        <location evidence="1">Cytoplasm</location>
    </subcellularLocation>
</comment>
<dbReference type="PROSITE" id="PS50837">
    <property type="entry name" value="NACHT"/>
    <property type="match status" value="1"/>
</dbReference>
<dbReference type="Gene3D" id="3.40.50.300">
    <property type="entry name" value="P-loop containing nucleotide triphosphate hydrolases"/>
    <property type="match status" value="1"/>
</dbReference>
<dbReference type="FunFam" id="3.40.50.300:FF:001524">
    <property type="entry name" value="Si:dkey-126g1.7"/>
    <property type="match status" value="1"/>
</dbReference>
<dbReference type="GO" id="GO:0005737">
    <property type="term" value="C:cytoplasm"/>
    <property type="evidence" value="ECO:0007669"/>
    <property type="project" value="UniProtKB-SubCell"/>
</dbReference>
<accession>A0A6J2WPV4</accession>
<reference evidence="9" key="1">
    <citation type="submission" date="2025-08" db="UniProtKB">
        <authorList>
            <consortium name="RefSeq"/>
        </authorList>
    </citation>
    <scope>IDENTIFICATION</scope>
</reference>
<evidence type="ECO:0000313" key="8">
    <source>
        <dbReference type="Proteomes" id="UP000504632"/>
    </source>
</evidence>